<accession>A0AB74EU55</accession>
<evidence type="ECO:0000313" key="2">
    <source>
        <dbReference type="Proteomes" id="UP000182484"/>
    </source>
</evidence>
<sequence length="50" mass="5876">MPYRFKFNPLYLETFAKFPSLPTAETLTQIFGCFRHQSLLTLPKYPLNPP</sequence>
<dbReference type="AlphaFoldDB" id="A0AB74EU55"/>
<proteinExistence type="predicted"/>
<organism evidence="1 2">
    <name type="scientific">Neisseria gonorrhoeae</name>
    <dbReference type="NCBI Taxonomy" id="485"/>
    <lineage>
        <taxon>Bacteria</taxon>
        <taxon>Pseudomonadati</taxon>
        <taxon>Pseudomonadota</taxon>
        <taxon>Betaproteobacteria</taxon>
        <taxon>Neisseriales</taxon>
        <taxon>Neisseriaceae</taxon>
        <taxon>Neisseria</taxon>
    </lineage>
</organism>
<gene>
    <name evidence="1" type="ORF">ESCNG_40004</name>
</gene>
<protein>
    <submittedName>
        <fullName evidence="1">Uncharacterized protein</fullName>
    </submittedName>
</protein>
<dbReference type="EMBL" id="FMTB01000034">
    <property type="protein sequence ID" value="SCW14512.1"/>
    <property type="molecule type" value="Genomic_DNA"/>
</dbReference>
<comment type="caution">
    <text evidence="1">The sequence shown here is derived from an EMBL/GenBank/DDBJ whole genome shotgun (WGS) entry which is preliminary data.</text>
</comment>
<name>A0AB74EU55_NEIGO</name>
<dbReference type="Proteomes" id="UP000182484">
    <property type="component" value="Unassembled WGS sequence"/>
</dbReference>
<evidence type="ECO:0000313" key="1">
    <source>
        <dbReference type="EMBL" id="SCW14512.1"/>
    </source>
</evidence>
<reference evidence="1 2" key="1">
    <citation type="submission" date="2016-09" db="EMBL/GenBank/DDBJ databases">
        <authorList>
            <person name="Kumanski S."/>
            <person name="Beatrice B."/>
        </authorList>
    </citation>
    <scope>NUCLEOTIDE SEQUENCE [LARGE SCALE GENOMIC DNA]</scope>
    <source>
        <strain evidence="1">Mankind</strain>
    </source>
</reference>